<evidence type="ECO:0000259" key="2">
    <source>
        <dbReference type="SMART" id="SM00089"/>
    </source>
</evidence>
<feature type="domain" description="PKD/Chitinase" evidence="2">
    <location>
        <begin position="674"/>
        <end position="754"/>
    </location>
</feature>
<dbReference type="InterPro" id="IPR035986">
    <property type="entry name" value="PKD_dom_sf"/>
</dbReference>
<dbReference type="InterPro" id="IPR018247">
    <property type="entry name" value="EF_Hand_1_Ca_BS"/>
</dbReference>
<name>A0A238ZD60_9BACT</name>
<feature type="chain" id="PRO_5013099589" evidence="1">
    <location>
        <begin position="22"/>
        <end position="1485"/>
    </location>
</feature>
<evidence type="ECO:0000313" key="4">
    <source>
        <dbReference type="Proteomes" id="UP000198405"/>
    </source>
</evidence>
<dbReference type="OrthoDB" id="39034at2"/>
<dbReference type="InterPro" id="IPR000601">
    <property type="entry name" value="PKD_dom"/>
</dbReference>
<dbReference type="PROSITE" id="PS51257">
    <property type="entry name" value="PROKAR_LIPOPROTEIN"/>
    <property type="match status" value="1"/>
</dbReference>
<keyword evidence="1" id="KW-0732">Signal</keyword>
<proteinExistence type="predicted"/>
<evidence type="ECO:0000313" key="3">
    <source>
        <dbReference type="EMBL" id="SNR80644.1"/>
    </source>
</evidence>
<protein>
    <submittedName>
        <fullName evidence="3">PKD domain-containing protein</fullName>
    </submittedName>
</protein>
<dbReference type="SMART" id="SM00089">
    <property type="entry name" value="PKD"/>
    <property type="match status" value="2"/>
</dbReference>
<dbReference type="SUPFAM" id="SSF49299">
    <property type="entry name" value="PKD domain"/>
    <property type="match status" value="1"/>
</dbReference>
<organism evidence="3 4">
    <name type="scientific">Desulfurobacterium atlanticum</name>
    <dbReference type="NCBI Taxonomy" id="240169"/>
    <lineage>
        <taxon>Bacteria</taxon>
        <taxon>Pseudomonadati</taxon>
        <taxon>Aquificota</taxon>
        <taxon>Aquificia</taxon>
        <taxon>Desulfurobacteriales</taxon>
        <taxon>Desulfurobacteriaceae</taxon>
        <taxon>Desulfurobacterium</taxon>
    </lineage>
</organism>
<dbReference type="CDD" id="cd00146">
    <property type="entry name" value="PKD"/>
    <property type="match status" value="1"/>
</dbReference>
<dbReference type="Proteomes" id="UP000198405">
    <property type="component" value="Unassembled WGS sequence"/>
</dbReference>
<dbReference type="EMBL" id="FZOB01000007">
    <property type="protein sequence ID" value="SNR80644.1"/>
    <property type="molecule type" value="Genomic_DNA"/>
</dbReference>
<feature type="domain" description="PKD/Chitinase" evidence="2">
    <location>
        <begin position="859"/>
        <end position="940"/>
    </location>
</feature>
<feature type="signal peptide" evidence="1">
    <location>
        <begin position="1"/>
        <end position="21"/>
    </location>
</feature>
<gene>
    <name evidence="3" type="ORF">SAMN06265340_10792</name>
</gene>
<dbReference type="InterPro" id="IPR013783">
    <property type="entry name" value="Ig-like_fold"/>
</dbReference>
<sequence length="1485" mass="163886">MRKRLEFLMLLFLFSSILVTAGCFGGSSDSDDAVSGTYDASSVETISQDTTDEATEEVSLVSAKVVGEVEGVSAASVRLVVDKNDNGIFSEDDGDIVYASVTDDNGFFAFTDVKIPDSGVNATLTVSKDGYADFTKVLNLMPDRSSITMRISLVPATTTVIPITTDVRTTGKITIAVSKDGNVKTFIGTTRAPLDLNGTDITVSFDTSLLPSDVTAIKSSLKNFDSTNESDIKYFPGEFAGEDPNGNGEVLLDSVVFSLVDIENQNGEPLRFISTREDTCNVEITRYLSGSAIKKIKERGDFEPDTPGCQVPIYTYIPQTGKWDYLGVGTVIDSGWNEVGTCDVDESGYYYLKICAENPAVTNYYNLDYPVYFYEIKEVKVCFVTKGTNGEPVTDGWVSFTDVGIYRYAYSDSNGVAAISIPVQTSDGNVTTDTLQAAYPGGEFYYRNYILGAYYSADIAEIAESKREGCDFEIVRTVPNSPVEVTVYAKDENGNPVSDRNVCLTDNYYFYNCNKTDSNGVTTFSVKPEREYTAYGEHLERVSQRVTVSNPQSLVFTLEHKNNPPDVYLYVYPDSVKTGGVVSIYFSAYDNDWDDLNATLKCDGQEVTSFDYLYSYSGYLYGYATCTFEDSGDKKISVSVSDGYDIANREETVSVEEVNTPPIIYGYQFTDENGGKVSADAIKVNRTYTARIFAYDPDGDSLAYEETTGFCTNTGDGEFSCNFTSPGNFSLKFTVSDEKGGMDSVDIDIQVSENKPPRIVSSSVDKLEIESGDTVSVYAYVEDLDSQELSMELKVGNTTASGVCSQVSSGYFSCNGSIAVSGEEGETSIEITVKDNDDLTDTSNLAVVVGTINVPPVIVSGLPENIQLSPGDTYTFSVTAIDPDGDSLSYKWYVNGELQEEAGRIFSYQFNEAGTYTVKLEVSDGKSKVDSICGVSVTDGSDKITINVGLAGVYVSLLDSNMTVIKTVETDGSGIAVFDGVGSTASISITLSPDVVLTEGYVFDVFVDKLYEYLFNSFNGTLSSYGIDQWVLERKFPVSFFEDIGYFDSISPSLLDTDRDGYLSMAEIYDFVLQTYDDNGDGEVELKELVSDKVYVQVDVLKDLPSGTYDLSGFYLEDMGIGYELGYNFGYDVGYGMKFVNLTVTDVADYSNLNIYPVYPASHIFSNVTNSTYQMLVSVPLQNDGNYSLFLVASLFDNTTWSYYSKYYFFKDRSDDNLSVSLNDFVDGVRISTNIISNDTIWENVDIDVIYKGVMYSYLEAYLNIDGEYTIYTIPQIEGAEYYMDFNRGEITANSSFLYRSVRNIDLGASLPSFMDVSPYRTRLMDVYLSLDNETLILTGNDTSSVDLVIHNRVIAGTVNETYYQCEMTFISPYKGDNRITIPSVAEVIPSDVYTSYVKTVEENPGALRSYTGALDMEGFVWGDFSIFDDETREIRETEMSQSEWIDYTADTRVVTDRNMPLSQNATEGHFIGGFFEKIDVNLFK</sequence>
<dbReference type="InterPro" id="IPR022409">
    <property type="entry name" value="PKD/Chitinase_dom"/>
</dbReference>
<dbReference type="InterPro" id="IPR011992">
    <property type="entry name" value="EF-hand-dom_pair"/>
</dbReference>
<accession>A0A238ZD60</accession>
<evidence type="ECO:0000256" key="1">
    <source>
        <dbReference type="SAM" id="SignalP"/>
    </source>
</evidence>
<dbReference type="RefSeq" id="WP_089323216.1">
    <property type="nucleotide sequence ID" value="NZ_FZOB01000007.1"/>
</dbReference>
<dbReference type="SUPFAM" id="SSF47473">
    <property type="entry name" value="EF-hand"/>
    <property type="match status" value="1"/>
</dbReference>
<reference evidence="4" key="1">
    <citation type="submission" date="2017-06" db="EMBL/GenBank/DDBJ databases">
        <authorList>
            <person name="Varghese N."/>
            <person name="Submissions S."/>
        </authorList>
    </citation>
    <scope>NUCLEOTIDE SEQUENCE [LARGE SCALE GENOMIC DNA]</scope>
    <source>
        <strain evidence="4">DSM 15668</strain>
    </source>
</reference>
<keyword evidence="4" id="KW-1185">Reference proteome</keyword>
<dbReference type="Gene3D" id="2.60.40.10">
    <property type="entry name" value="Immunoglobulins"/>
    <property type="match status" value="1"/>
</dbReference>
<dbReference type="Pfam" id="PF00801">
    <property type="entry name" value="PKD"/>
    <property type="match status" value="1"/>
</dbReference>
<dbReference type="PROSITE" id="PS00018">
    <property type="entry name" value="EF_HAND_1"/>
    <property type="match status" value="1"/>
</dbReference>